<dbReference type="Proteomes" id="UP000887566">
    <property type="component" value="Unplaced"/>
</dbReference>
<keyword evidence="2" id="KW-1185">Reference proteome</keyword>
<reference evidence="3" key="1">
    <citation type="submission" date="2022-11" db="UniProtKB">
        <authorList>
            <consortium name="WormBaseParasite"/>
        </authorList>
    </citation>
    <scope>IDENTIFICATION</scope>
</reference>
<evidence type="ECO:0000313" key="3">
    <source>
        <dbReference type="WBParaSite" id="PSAMB.scaffold2597size22337.g18468.t1"/>
    </source>
</evidence>
<feature type="region of interest" description="Disordered" evidence="1">
    <location>
        <begin position="105"/>
        <end position="140"/>
    </location>
</feature>
<name>A0A914VXE9_9BILA</name>
<dbReference type="AlphaFoldDB" id="A0A914VXE9"/>
<evidence type="ECO:0000313" key="2">
    <source>
        <dbReference type="Proteomes" id="UP000887566"/>
    </source>
</evidence>
<sequence>MMRKAAAAALEKIFALSSRSKVAAQKDDKADTGAKRRASRENARKSRSFVRKPKARRRYISQVEYDTQLEKRAVGTKSESYVDYNGNVSIAKQSGELLRQLLEQGERVKQKSEEEGWEEDDNQSSDDYFDEDWSQQPDAP</sequence>
<feature type="compositionally biased region" description="Basic residues" evidence="1">
    <location>
        <begin position="45"/>
        <end position="55"/>
    </location>
</feature>
<feature type="compositionally biased region" description="Basic and acidic residues" evidence="1">
    <location>
        <begin position="105"/>
        <end position="114"/>
    </location>
</feature>
<feature type="compositionally biased region" description="Acidic residues" evidence="1">
    <location>
        <begin position="115"/>
        <end position="133"/>
    </location>
</feature>
<dbReference type="WBParaSite" id="PSAMB.scaffold2597size22337.g18468.t1">
    <property type="protein sequence ID" value="PSAMB.scaffold2597size22337.g18468.t1"/>
    <property type="gene ID" value="PSAMB.scaffold2597size22337.g18468"/>
</dbReference>
<accession>A0A914VXE9</accession>
<protein>
    <submittedName>
        <fullName evidence="3">Uncharacterized protein</fullName>
    </submittedName>
</protein>
<feature type="region of interest" description="Disordered" evidence="1">
    <location>
        <begin position="19"/>
        <end position="55"/>
    </location>
</feature>
<organism evidence="2 3">
    <name type="scientific">Plectus sambesii</name>
    <dbReference type="NCBI Taxonomy" id="2011161"/>
    <lineage>
        <taxon>Eukaryota</taxon>
        <taxon>Metazoa</taxon>
        <taxon>Ecdysozoa</taxon>
        <taxon>Nematoda</taxon>
        <taxon>Chromadorea</taxon>
        <taxon>Plectida</taxon>
        <taxon>Plectina</taxon>
        <taxon>Plectoidea</taxon>
        <taxon>Plectidae</taxon>
        <taxon>Plectus</taxon>
    </lineage>
</organism>
<evidence type="ECO:0000256" key="1">
    <source>
        <dbReference type="SAM" id="MobiDB-lite"/>
    </source>
</evidence>
<feature type="compositionally biased region" description="Basic and acidic residues" evidence="1">
    <location>
        <begin position="24"/>
        <end position="44"/>
    </location>
</feature>
<proteinExistence type="predicted"/>